<dbReference type="Proteomes" id="UP000292298">
    <property type="component" value="Unassembled WGS sequence"/>
</dbReference>
<name>A0A4Q8D1B8_9GAMM</name>
<dbReference type="InterPro" id="IPR002376">
    <property type="entry name" value="Formyl_transf_N"/>
</dbReference>
<dbReference type="AlphaFoldDB" id="A0A4Q8D1B8"/>
<organism evidence="2 3">
    <name type="scientific">Spiribacter vilamensis</name>
    <dbReference type="NCBI Taxonomy" id="531306"/>
    <lineage>
        <taxon>Bacteria</taxon>
        <taxon>Pseudomonadati</taxon>
        <taxon>Pseudomonadota</taxon>
        <taxon>Gammaproteobacteria</taxon>
        <taxon>Chromatiales</taxon>
        <taxon>Ectothiorhodospiraceae</taxon>
        <taxon>Spiribacter</taxon>
    </lineage>
</organism>
<sequence length="442" mass="49686">MHPVVRLGRRRFSGGPGRSWRCRILVTCKKDIIELFDLRKEVRNEQIDNATLSRVCSRIDVHGVLYNEYTDDKLTVGNAETGLLKQSDLAALARIILVRVHTIEQFSLKAKLINTLLKLQDGRMGEFGFQAENSLEELIESVRMPPSSFDDSAKVSLVEEVREEIKEKDTNAVLIFHPGVAALKYLALMKAFKCQPRRIIVLSNSTSPKQQLKKVLRKLSASKQNKFIKNELDLRPQDCFHADTVLAASSIRDCFDSEVDYLKVKQGINDPKLAELVAASTEDIAIFSGGGILKNSFISSANKKLLHMHPGWLPSVRGADGLFWSTLDAGSPAVTSFYMNAGIDTGDIVHRSYYPAPSFPADIDHFSYGEVYRSLLQTFDPWLRAKSLTKVIQKAESLGTRPSCLPAILQNSHEGHSFHFMHPKLRDHVVKLMISRGRRQEQ</sequence>
<dbReference type="SUPFAM" id="SSF53328">
    <property type="entry name" value="Formyltransferase"/>
    <property type="match status" value="1"/>
</dbReference>
<evidence type="ECO:0000313" key="2">
    <source>
        <dbReference type="EMBL" id="RZU99113.1"/>
    </source>
</evidence>
<comment type="caution">
    <text evidence="2">The sequence shown here is derived from an EMBL/GenBank/DDBJ whole genome shotgun (WGS) entry which is preliminary data.</text>
</comment>
<feature type="domain" description="Formyl transferase N-terminal" evidence="1">
    <location>
        <begin position="267"/>
        <end position="355"/>
    </location>
</feature>
<evidence type="ECO:0000259" key="1">
    <source>
        <dbReference type="Pfam" id="PF00551"/>
    </source>
</evidence>
<dbReference type="Pfam" id="PF00551">
    <property type="entry name" value="Formyl_trans_N"/>
    <property type="match status" value="1"/>
</dbReference>
<dbReference type="Gene3D" id="3.40.50.170">
    <property type="entry name" value="Formyl transferase, N-terminal domain"/>
    <property type="match status" value="1"/>
</dbReference>
<keyword evidence="3" id="KW-1185">Reference proteome</keyword>
<dbReference type="InterPro" id="IPR036477">
    <property type="entry name" value="Formyl_transf_N_sf"/>
</dbReference>
<dbReference type="GO" id="GO:0016740">
    <property type="term" value="F:transferase activity"/>
    <property type="evidence" value="ECO:0007669"/>
    <property type="project" value="UniProtKB-KW"/>
</dbReference>
<protein>
    <submittedName>
        <fullName evidence="2">Formyl transferase-like protein</fullName>
    </submittedName>
</protein>
<proteinExistence type="predicted"/>
<dbReference type="EMBL" id="SHLI01000001">
    <property type="protein sequence ID" value="RZU99113.1"/>
    <property type="molecule type" value="Genomic_DNA"/>
</dbReference>
<evidence type="ECO:0000313" key="3">
    <source>
        <dbReference type="Proteomes" id="UP000292298"/>
    </source>
</evidence>
<accession>A0A4Q8D1B8</accession>
<keyword evidence="2" id="KW-0808">Transferase</keyword>
<gene>
    <name evidence="2" type="ORF">EV698_1393</name>
</gene>
<reference evidence="2 3" key="1">
    <citation type="submission" date="2019-02" db="EMBL/GenBank/DDBJ databases">
        <title>Genomic Encyclopedia of Type Strains, Phase IV (KMG-IV): sequencing the most valuable type-strain genomes for metagenomic binning, comparative biology and taxonomic classification.</title>
        <authorList>
            <person name="Goeker M."/>
        </authorList>
    </citation>
    <scope>NUCLEOTIDE SEQUENCE [LARGE SCALE GENOMIC DNA]</scope>
    <source>
        <strain evidence="2 3">DSM 21056</strain>
    </source>
</reference>